<dbReference type="Proteomes" id="UP000223968">
    <property type="component" value="Unassembled WGS sequence"/>
</dbReference>
<dbReference type="EMBL" id="PDNB01000002">
    <property type="protein sequence ID" value="PGH18802.1"/>
    <property type="molecule type" value="Genomic_DNA"/>
</dbReference>
<dbReference type="OrthoDB" id="2426273at2759"/>
<gene>
    <name evidence="2" type="ORF">AJ79_00215</name>
</gene>
<reference evidence="2 3" key="1">
    <citation type="submission" date="2017-10" db="EMBL/GenBank/DDBJ databases">
        <title>Comparative genomics in systemic dimorphic fungi from Ajellomycetaceae.</title>
        <authorList>
            <person name="Munoz J.F."/>
            <person name="Mcewen J.G."/>
            <person name="Clay O.K."/>
            <person name="Cuomo C.A."/>
        </authorList>
    </citation>
    <scope>NUCLEOTIDE SEQUENCE [LARGE SCALE GENOMIC DNA]</scope>
    <source>
        <strain evidence="2 3">UAMH5409</strain>
    </source>
</reference>
<proteinExistence type="predicted"/>
<keyword evidence="3" id="KW-1185">Reference proteome</keyword>
<evidence type="ECO:0000313" key="2">
    <source>
        <dbReference type="EMBL" id="PGH18802.1"/>
    </source>
</evidence>
<protein>
    <recommendedName>
        <fullName evidence="1">Heterokaryon incompatibility domain-containing protein</fullName>
    </recommendedName>
</protein>
<accession>A0A2B7YD57</accession>
<organism evidence="2 3">
    <name type="scientific">Helicocarpus griseus UAMH5409</name>
    <dbReference type="NCBI Taxonomy" id="1447875"/>
    <lineage>
        <taxon>Eukaryota</taxon>
        <taxon>Fungi</taxon>
        <taxon>Dikarya</taxon>
        <taxon>Ascomycota</taxon>
        <taxon>Pezizomycotina</taxon>
        <taxon>Eurotiomycetes</taxon>
        <taxon>Eurotiomycetidae</taxon>
        <taxon>Onygenales</taxon>
        <taxon>Ajellomycetaceae</taxon>
        <taxon>Helicocarpus</taxon>
    </lineage>
</organism>
<evidence type="ECO:0000313" key="3">
    <source>
        <dbReference type="Proteomes" id="UP000223968"/>
    </source>
</evidence>
<sequence length="806" mass="90727">MDPFLLFEERLLVPYLCAEYEECNEHNFIDYAKTYGFDVATLILKGDNHSAKDLDDLAAFLQAWLVFGLLRRVLGPSDMSVRLEDLVSGLNSDETESVNCKPGNELSELQHSRVDTAGLVLYFMYWIAKESHVDDPERRDRLWAQHVATLKMTNSVVNDLIAWRSRYYPIQDGGKGDVPVLDSIILSIVLLSEYVLATSRAIFSDHSWSLEWGLDNALLSRLLRAGWCPGEATVLHNKFIHSTSLYIVGGFDRHSLNKDHSRCSKDECVANNIDESVYKTKHVSDDCNCAHVGEANDNHPSASQLLREGSIPVIKVYSSGSRSRGKVTISVQDYTKAPYVAISHVWSDGLGNANANTLPRCQLRRLQGYVNCLYPKSFHPVPFWIDTICVPLERQVRKTAIRRMGQTYKNADSVLVIDSWLNQTGLDGPRAVDLLKVKSCTWTQRLWTLQEALLAQANQLYFQTPEGPLVESELAYGPRDMGIGIMERIIGSEDDNLHEVYPDVAKTMILALSNRHDIERKVSKYLDDKIYFDHGGDPDYPFRNFHMLREINSWLSHGFILVEGRNFFNNMRWRAAGKSNAPFIEANTLSVVGESMKNRMTSKAEDEPLCLATLLGQDPKDILEEKSVQERMKLVVSRIGHVSAYIIFSRCQRIDEEGYRWAPLSFRENSKMYSPGVSFTTVGQVCDKGLLVRLGGIVLENDDTHNVPSEFLVSVGSDLLFARIDGEMMYPGRPVCKGWALVLRDSNGLSVTGSEAVLVELLGEDDGVFLAAFRTHYYVSPAIQDSARKEGIIPGRIMGNQQWCVG</sequence>
<dbReference type="AlphaFoldDB" id="A0A2B7YD57"/>
<dbReference type="STRING" id="1447875.A0A2B7YD57"/>
<name>A0A2B7YD57_9EURO</name>
<feature type="domain" description="Heterokaryon incompatibility" evidence="1">
    <location>
        <begin position="339"/>
        <end position="419"/>
    </location>
</feature>
<evidence type="ECO:0000259" key="1">
    <source>
        <dbReference type="Pfam" id="PF06985"/>
    </source>
</evidence>
<comment type="caution">
    <text evidence="2">The sequence shown here is derived from an EMBL/GenBank/DDBJ whole genome shotgun (WGS) entry which is preliminary data.</text>
</comment>
<dbReference type="InterPro" id="IPR010730">
    <property type="entry name" value="HET"/>
</dbReference>
<dbReference type="Pfam" id="PF06985">
    <property type="entry name" value="HET"/>
    <property type="match status" value="1"/>
</dbReference>
<dbReference type="PANTHER" id="PTHR39596:SF2">
    <property type="entry name" value="HET DOMAIN PROTEIN (AFU_ORTHOLOGUE AFUA_1G17550)-RELATED"/>
    <property type="match status" value="1"/>
</dbReference>
<dbReference type="PANTHER" id="PTHR39596">
    <property type="match status" value="1"/>
</dbReference>